<dbReference type="GO" id="GO:0005737">
    <property type="term" value="C:cytoplasm"/>
    <property type="evidence" value="ECO:0007669"/>
    <property type="project" value="TreeGrafter"/>
</dbReference>
<feature type="domain" description="Cystatin" evidence="2">
    <location>
        <begin position="57"/>
        <end position="163"/>
    </location>
</feature>
<evidence type="ECO:0000259" key="2">
    <source>
        <dbReference type="SMART" id="SM00043"/>
    </source>
</evidence>
<dbReference type="InterPro" id="IPR046350">
    <property type="entry name" value="Cystatin_sf"/>
</dbReference>
<dbReference type="Pfam" id="PF00031">
    <property type="entry name" value="Cystatin"/>
    <property type="match status" value="1"/>
</dbReference>
<dbReference type="EMBL" id="CADEAL010001160">
    <property type="protein sequence ID" value="CAB1429683.1"/>
    <property type="molecule type" value="Genomic_DNA"/>
</dbReference>
<dbReference type="Proteomes" id="UP001153269">
    <property type="component" value="Unassembled WGS sequence"/>
</dbReference>
<keyword evidence="4" id="KW-1185">Reference proteome</keyword>
<dbReference type="SUPFAM" id="SSF54403">
    <property type="entry name" value="Cystatin/monellin"/>
    <property type="match status" value="1"/>
</dbReference>
<protein>
    <recommendedName>
        <fullName evidence="2">Cystatin domain-containing protein</fullName>
    </recommendedName>
</protein>
<dbReference type="CDD" id="cd00042">
    <property type="entry name" value="CY"/>
    <property type="match status" value="1"/>
</dbReference>
<gene>
    <name evidence="3" type="ORF">PLEPLA_LOCUS17663</name>
</gene>
<dbReference type="Gene3D" id="3.10.450.10">
    <property type="match status" value="1"/>
</dbReference>
<accession>A0A9N7UD95</accession>
<evidence type="ECO:0000313" key="3">
    <source>
        <dbReference type="EMBL" id="CAB1429683.1"/>
    </source>
</evidence>
<organism evidence="3 4">
    <name type="scientific">Pleuronectes platessa</name>
    <name type="common">European plaice</name>
    <dbReference type="NCBI Taxonomy" id="8262"/>
    <lineage>
        <taxon>Eukaryota</taxon>
        <taxon>Metazoa</taxon>
        <taxon>Chordata</taxon>
        <taxon>Craniata</taxon>
        <taxon>Vertebrata</taxon>
        <taxon>Euteleostomi</taxon>
        <taxon>Actinopterygii</taxon>
        <taxon>Neopterygii</taxon>
        <taxon>Teleostei</taxon>
        <taxon>Neoteleostei</taxon>
        <taxon>Acanthomorphata</taxon>
        <taxon>Carangaria</taxon>
        <taxon>Pleuronectiformes</taxon>
        <taxon>Pleuronectoidei</taxon>
        <taxon>Pleuronectidae</taxon>
        <taxon>Pleuronectes</taxon>
    </lineage>
</organism>
<dbReference type="SMART" id="SM00043">
    <property type="entry name" value="CY"/>
    <property type="match status" value="1"/>
</dbReference>
<comment type="similarity">
    <text evidence="1">Belongs to the cystatin family.</text>
</comment>
<dbReference type="InterPro" id="IPR000010">
    <property type="entry name" value="Cystatin_dom"/>
</dbReference>
<dbReference type="PANTHER" id="PTHR46186">
    <property type="entry name" value="CYSTATIN"/>
    <property type="match status" value="1"/>
</dbReference>
<proteinExistence type="inferred from homology"/>
<dbReference type="GO" id="GO:0005615">
    <property type="term" value="C:extracellular space"/>
    <property type="evidence" value="ECO:0007669"/>
    <property type="project" value="TreeGrafter"/>
</dbReference>
<reference evidence="3" key="1">
    <citation type="submission" date="2020-03" db="EMBL/GenBank/DDBJ databases">
        <authorList>
            <person name="Weist P."/>
        </authorList>
    </citation>
    <scope>NUCLEOTIDE SEQUENCE</scope>
</reference>
<sequence>MFVKSQCDVTASHWYFPQSAPASAFTSSSPIQDPRGLPLLCMGDQLVEEVITTKKVPLLGGWFERNPESAEVQKATEQAVNMFNARSKSKRVFKLVSITAAQTQVTNTINFRIDAVLRKTKCLKSENPDLESCNFDKKHVKCVFDVTFNPRDNKHELQNHKCKKVILDKVELLD</sequence>
<dbReference type="AlphaFoldDB" id="A0A9N7UD95"/>
<dbReference type="PANTHER" id="PTHR46186:SF13">
    <property type="entry name" value="SI:BUSM1-57F23.1"/>
    <property type="match status" value="1"/>
</dbReference>
<evidence type="ECO:0000256" key="1">
    <source>
        <dbReference type="ARBA" id="ARBA00009403"/>
    </source>
</evidence>
<name>A0A9N7UD95_PLEPL</name>
<evidence type="ECO:0000313" key="4">
    <source>
        <dbReference type="Proteomes" id="UP001153269"/>
    </source>
</evidence>
<comment type="caution">
    <text evidence="3">The sequence shown here is derived from an EMBL/GenBank/DDBJ whole genome shotgun (WGS) entry which is preliminary data.</text>
</comment>
<dbReference type="GO" id="GO:0031982">
    <property type="term" value="C:vesicle"/>
    <property type="evidence" value="ECO:0007669"/>
    <property type="project" value="TreeGrafter"/>
</dbReference>
<dbReference type="GO" id="GO:0004869">
    <property type="term" value="F:cysteine-type endopeptidase inhibitor activity"/>
    <property type="evidence" value="ECO:0007669"/>
    <property type="project" value="InterPro"/>
</dbReference>